<comment type="caution">
    <text evidence="2">The sequence shown here is derived from an EMBL/GenBank/DDBJ whole genome shotgun (WGS) entry which is preliminary data.</text>
</comment>
<dbReference type="SUPFAM" id="SSF54909">
    <property type="entry name" value="Dimeric alpha+beta barrel"/>
    <property type="match status" value="1"/>
</dbReference>
<dbReference type="EMBL" id="JBHSBY010000034">
    <property type="protein sequence ID" value="MFC4196448.1"/>
    <property type="molecule type" value="Genomic_DNA"/>
</dbReference>
<organism evidence="2 3">
    <name type="scientific">Pedobacter jamesrossensis</name>
    <dbReference type="NCBI Taxonomy" id="1908238"/>
    <lineage>
        <taxon>Bacteria</taxon>
        <taxon>Pseudomonadati</taxon>
        <taxon>Bacteroidota</taxon>
        <taxon>Sphingobacteriia</taxon>
        <taxon>Sphingobacteriales</taxon>
        <taxon>Sphingobacteriaceae</taxon>
        <taxon>Pedobacter</taxon>
    </lineage>
</organism>
<name>A0ABV8NKD5_9SPHI</name>
<dbReference type="InterPro" id="IPR011008">
    <property type="entry name" value="Dimeric_a/b-barrel"/>
</dbReference>
<dbReference type="PANTHER" id="PTHR34474:SF2">
    <property type="entry name" value="SIGNAL TRANSDUCTION PROTEIN TRAP"/>
    <property type="match status" value="1"/>
</dbReference>
<proteinExistence type="predicted"/>
<dbReference type="EC" id="1.14.-.-" evidence="2"/>
<evidence type="ECO:0000313" key="2">
    <source>
        <dbReference type="EMBL" id="MFC4196448.1"/>
    </source>
</evidence>
<dbReference type="Pfam" id="PF03992">
    <property type="entry name" value="ABM"/>
    <property type="match status" value="1"/>
</dbReference>
<dbReference type="PANTHER" id="PTHR34474">
    <property type="entry name" value="SIGNAL TRANSDUCTION PROTEIN TRAP"/>
    <property type="match status" value="1"/>
</dbReference>
<evidence type="ECO:0000259" key="1">
    <source>
        <dbReference type="PROSITE" id="PS51725"/>
    </source>
</evidence>
<keyword evidence="2" id="KW-0503">Monooxygenase</keyword>
<reference evidence="3" key="1">
    <citation type="journal article" date="2019" name="Int. J. Syst. Evol. Microbiol.">
        <title>The Global Catalogue of Microorganisms (GCM) 10K type strain sequencing project: providing services to taxonomists for standard genome sequencing and annotation.</title>
        <authorList>
            <consortium name="The Broad Institute Genomics Platform"/>
            <consortium name="The Broad Institute Genome Sequencing Center for Infectious Disease"/>
            <person name="Wu L."/>
            <person name="Ma J."/>
        </authorList>
    </citation>
    <scope>NUCLEOTIDE SEQUENCE [LARGE SCALE GENOMIC DNA]</scope>
    <source>
        <strain evidence="3">CCM 8689</strain>
    </source>
</reference>
<sequence>MEDSNTDRKAKAPFSGLGVLEVAILFIKPGLSADFEKAFSEAQKVISSTDGYISHQLKKCLEETDKYILLVNWQTLEAHTEGFRGSAAYQDWKKLLHHFYEPFPVVEHYAEVNQS</sequence>
<dbReference type="InterPro" id="IPR050404">
    <property type="entry name" value="Heme-degrading_MO"/>
</dbReference>
<accession>A0ABV8NKD5</accession>
<keyword evidence="3" id="KW-1185">Reference proteome</keyword>
<dbReference type="RefSeq" id="WP_378959778.1">
    <property type="nucleotide sequence ID" value="NZ_JBHRXC010000016.1"/>
</dbReference>
<keyword evidence="2" id="KW-0560">Oxidoreductase</keyword>
<evidence type="ECO:0000313" key="3">
    <source>
        <dbReference type="Proteomes" id="UP001595792"/>
    </source>
</evidence>
<feature type="domain" description="ABM" evidence="1">
    <location>
        <begin position="19"/>
        <end position="108"/>
    </location>
</feature>
<dbReference type="PROSITE" id="PS51725">
    <property type="entry name" value="ABM"/>
    <property type="match status" value="1"/>
</dbReference>
<dbReference type="Proteomes" id="UP001595792">
    <property type="component" value="Unassembled WGS sequence"/>
</dbReference>
<protein>
    <submittedName>
        <fullName evidence="2">Antibiotic biosynthesis monooxygenase family protein</fullName>
        <ecNumber evidence="2">1.14.-.-</ecNumber>
    </submittedName>
</protein>
<dbReference type="InterPro" id="IPR007138">
    <property type="entry name" value="ABM_dom"/>
</dbReference>
<dbReference type="Gene3D" id="3.30.70.100">
    <property type="match status" value="1"/>
</dbReference>
<gene>
    <name evidence="2" type="ORF">ACFOUY_07030</name>
</gene>
<dbReference type="GO" id="GO:0004497">
    <property type="term" value="F:monooxygenase activity"/>
    <property type="evidence" value="ECO:0007669"/>
    <property type="project" value="UniProtKB-KW"/>
</dbReference>